<comment type="caution">
    <text evidence="3">The sequence shown here is derived from an EMBL/GenBank/DDBJ whole genome shotgun (WGS) entry which is preliminary data.</text>
</comment>
<gene>
    <name evidence="3" type="ORF">mRhiFer1_007866</name>
</gene>
<protein>
    <recommendedName>
        <fullName evidence="2">Gamma-retroviral matrix protein domain-containing protein</fullName>
    </recommendedName>
</protein>
<dbReference type="SUPFAM" id="SSF47836">
    <property type="entry name" value="Retroviral matrix proteins"/>
    <property type="match status" value="1"/>
</dbReference>
<evidence type="ECO:0000313" key="3">
    <source>
        <dbReference type="EMBL" id="KAF6390292.1"/>
    </source>
</evidence>
<name>A0A7J8AV60_RHIFE</name>
<reference evidence="3 4" key="1">
    <citation type="journal article" date="2020" name="Nature">
        <title>Six reference-quality genomes reveal evolution of bat adaptations.</title>
        <authorList>
            <person name="Jebb D."/>
            <person name="Huang Z."/>
            <person name="Pippel M."/>
            <person name="Hughes G.M."/>
            <person name="Lavrichenko K."/>
            <person name="Devanna P."/>
            <person name="Winkler S."/>
            <person name="Jermiin L.S."/>
            <person name="Skirmuntt E.C."/>
            <person name="Katzourakis A."/>
            <person name="Burkitt-Gray L."/>
            <person name="Ray D.A."/>
            <person name="Sullivan K.A.M."/>
            <person name="Roscito J.G."/>
            <person name="Kirilenko B.M."/>
            <person name="Davalos L.M."/>
            <person name="Corthals A.P."/>
            <person name="Power M.L."/>
            <person name="Jones G."/>
            <person name="Ransome R.D."/>
            <person name="Dechmann D.K.N."/>
            <person name="Locatelli A.G."/>
            <person name="Puechmaille S.J."/>
            <person name="Fedrigo O."/>
            <person name="Jarvis E.D."/>
            <person name="Hiller M."/>
            <person name="Vernes S.C."/>
            <person name="Myers E.W."/>
            <person name="Teeling E.C."/>
        </authorList>
    </citation>
    <scope>NUCLEOTIDE SEQUENCE [LARGE SCALE GENOMIC DNA]</scope>
    <source>
        <strain evidence="3">MRhiFer1</strain>
        <tissue evidence="3">Lung</tissue>
    </source>
</reference>
<dbReference type="EMBL" id="JACAGC010000001">
    <property type="protein sequence ID" value="KAF6390292.1"/>
    <property type="molecule type" value="Genomic_DNA"/>
</dbReference>
<organism evidence="3 4">
    <name type="scientific">Rhinolophus ferrumequinum</name>
    <name type="common">Greater horseshoe bat</name>
    <dbReference type="NCBI Taxonomy" id="59479"/>
    <lineage>
        <taxon>Eukaryota</taxon>
        <taxon>Metazoa</taxon>
        <taxon>Chordata</taxon>
        <taxon>Craniata</taxon>
        <taxon>Vertebrata</taxon>
        <taxon>Euteleostomi</taxon>
        <taxon>Mammalia</taxon>
        <taxon>Eutheria</taxon>
        <taxon>Laurasiatheria</taxon>
        <taxon>Chiroptera</taxon>
        <taxon>Yinpterochiroptera</taxon>
        <taxon>Rhinolophoidea</taxon>
        <taxon>Rhinolophidae</taxon>
        <taxon>Rhinolophinae</taxon>
        <taxon>Rhinolophus</taxon>
    </lineage>
</organism>
<proteinExistence type="predicted"/>
<feature type="region of interest" description="Disordered" evidence="1">
    <location>
        <begin position="143"/>
        <end position="167"/>
    </location>
</feature>
<feature type="domain" description="Gamma-retroviral matrix protein" evidence="2">
    <location>
        <begin position="14"/>
        <end position="89"/>
    </location>
</feature>
<dbReference type="InterPro" id="IPR010999">
    <property type="entry name" value="Retrovr_matrix"/>
</dbReference>
<accession>A0A7J8AV60</accession>
<evidence type="ECO:0000313" key="4">
    <source>
        <dbReference type="Proteomes" id="UP000585614"/>
    </source>
</evidence>
<dbReference type="Gene3D" id="1.10.150.180">
    <property type="entry name" value="Gamma-retroviral matrix domain"/>
    <property type="match status" value="1"/>
</dbReference>
<dbReference type="Pfam" id="PF01140">
    <property type="entry name" value="Gag_MA"/>
    <property type="match status" value="1"/>
</dbReference>
<evidence type="ECO:0000259" key="2">
    <source>
        <dbReference type="Pfam" id="PF01140"/>
    </source>
</evidence>
<evidence type="ECO:0000256" key="1">
    <source>
        <dbReference type="SAM" id="MobiDB-lite"/>
    </source>
</evidence>
<dbReference type="InterPro" id="IPR000840">
    <property type="entry name" value="G_retro_matrix"/>
</dbReference>
<dbReference type="PANTHER" id="PTHR33166">
    <property type="entry name" value="GAG_P30 DOMAIN-CONTAINING PROTEIN"/>
    <property type="match status" value="1"/>
</dbReference>
<dbReference type="InterPro" id="IPR050462">
    <property type="entry name" value="Retroviral_Gag-Pol_poly"/>
</dbReference>
<dbReference type="Proteomes" id="UP000585614">
    <property type="component" value="Unassembled WGS sequence"/>
</dbReference>
<dbReference type="AlphaFoldDB" id="A0A7J8AV60"/>
<dbReference type="InterPro" id="IPR036946">
    <property type="entry name" value="G_retro_matrix_sf"/>
</dbReference>
<sequence length="167" mass="19042">MLKNFRKGFGGNYGVKMTPGRLRTLCELEWPSFDAGWPTEVTLDLHTIHRVYIVATGTPGHPDQFPYVDLWLEIPRTLPPWVRFCSNSKGQSRICIARNPQGCTQKDKTIYQETLTKSCHHLPTHHGQQLAWLRHLETLRFQSRPPRGPNPTSPEPDFIGLAGIESD</sequence>